<feature type="region of interest" description="Disordered" evidence="1">
    <location>
        <begin position="1"/>
        <end position="28"/>
    </location>
</feature>
<evidence type="ECO:0000256" key="1">
    <source>
        <dbReference type="SAM" id="MobiDB-lite"/>
    </source>
</evidence>
<dbReference type="Proteomes" id="UP001497480">
    <property type="component" value="Unassembled WGS sequence"/>
</dbReference>
<gene>
    <name evidence="3" type="ORF">LLUT_LOCUS14962</name>
</gene>
<protein>
    <submittedName>
        <fullName evidence="3">Uncharacterized protein</fullName>
    </submittedName>
</protein>
<keyword evidence="2" id="KW-0812">Transmembrane</keyword>
<dbReference type="AlphaFoldDB" id="A0AAV1WYV2"/>
<feature type="transmembrane region" description="Helical" evidence="2">
    <location>
        <begin position="41"/>
        <end position="61"/>
    </location>
</feature>
<sequence length="89" mass="9512">MQDHVEGSQAHSVEINETGGGLTLNPNPNTLPSVVQPICRARFSAGDICLVFIFSICLCVVSNSALRVSRGHISVEPSLLSHANNKLSR</sequence>
<accession>A0AAV1WYV2</accession>
<name>A0AAV1WYV2_LUPLU</name>
<evidence type="ECO:0000256" key="2">
    <source>
        <dbReference type="SAM" id="Phobius"/>
    </source>
</evidence>
<evidence type="ECO:0000313" key="3">
    <source>
        <dbReference type="EMBL" id="CAL0313902.1"/>
    </source>
</evidence>
<reference evidence="3 4" key="1">
    <citation type="submission" date="2024-03" db="EMBL/GenBank/DDBJ databases">
        <authorList>
            <person name="Martinez-Hernandez J."/>
        </authorList>
    </citation>
    <scope>NUCLEOTIDE SEQUENCE [LARGE SCALE GENOMIC DNA]</scope>
</reference>
<keyword evidence="4" id="KW-1185">Reference proteome</keyword>
<dbReference type="EMBL" id="CAXHTB010000010">
    <property type="protein sequence ID" value="CAL0313902.1"/>
    <property type="molecule type" value="Genomic_DNA"/>
</dbReference>
<proteinExistence type="predicted"/>
<keyword evidence="2" id="KW-0472">Membrane</keyword>
<organism evidence="3 4">
    <name type="scientific">Lupinus luteus</name>
    <name type="common">European yellow lupine</name>
    <dbReference type="NCBI Taxonomy" id="3873"/>
    <lineage>
        <taxon>Eukaryota</taxon>
        <taxon>Viridiplantae</taxon>
        <taxon>Streptophyta</taxon>
        <taxon>Embryophyta</taxon>
        <taxon>Tracheophyta</taxon>
        <taxon>Spermatophyta</taxon>
        <taxon>Magnoliopsida</taxon>
        <taxon>eudicotyledons</taxon>
        <taxon>Gunneridae</taxon>
        <taxon>Pentapetalae</taxon>
        <taxon>rosids</taxon>
        <taxon>fabids</taxon>
        <taxon>Fabales</taxon>
        <taxon>Fabaceae</taxon>
        <taxon>Papilionoideae</taxon>
        <taxon>50 kb inversion clade</taxon>
        <taxon>genistoids sensu lato</taxon>
        <taxon>core genistoids</taxon>
        <taxon>Genisteae</taxon>
        <taxon>Lupinus</taxon>
    </lineage>
</organism>
<comment type="caution">
    <text evidence="3">The sequence shown here is derived from an EMBL/GenBank/DDBJ whole genome shotgun (WGS) entry which is preliminary data.</text>
</comment>
<keyword evidence="2" id="KW-1133">Transmembrane helix</keyword>
<evidence type="ECO:0000313" key="4">
    <source>
        <dbReference type="Proteomes" id="UP001497480"/>
    </source>
</evidence>